<keyword evidence="4 6" id="KW-1133">Transmembrane helix</keyword>
<dbReference type="Pfam" id="PF00990">
    <property type="entry name" value="GGDEF"/>
    <property type="match status" value="1"/>
</dbReference>
<evidence type="ECO:0000256" key="5">
    <source>
        <dbReference type="ARBA" id="ARBA00023136"/>
    </source>
</evidence>
<evidence type="ECO:0000256" key="6">
    <source>
        <dbReference type="SAM" id="Phobius"/>
    </source>
</evidence>
<dbReference type="SMART" id="SM00267">
    <property type="entry name" value="GGDEF"/>
    <property type="match status" value="1"/>
</dbReference>
<proteinExistence type="predicted"/>
<dbReference type="InterPro" id="IPR029787">
    <property type="entry name" value="Nucleotide_cyclase"/>
</dbReference>
<evidence type="ECO:0000256" key="1">
    <source>
        <dbReference type="ARBA" id="ARBA00004651"/>
    </source>
</evidence>
<dbReference type="PROSITE" id="PS50887">
    <property type="entry name" value="GGDEF"/>
    <property type="match status" value="1"/>
</dbReference>
<dbReference type="PROSITE" id="PS50885">
    <property type="entry name" value="HAMP"/>
    <property type="match status" value="1"/>
</dbReference>
<dbReference type="InterPro" id="IPR000160">
    <property type="entry name" value="GGDEF_dom"/>
</dbReference>
<dbReference type="InterPro" id="IPR029151">
    <property type="entry name" value="Sensor-like_sf"/>
</dbReference>
<dbReference type="SMART" id="SM00304">
    <property type="entry name" value="HAMP"/>
    <property type="match status" value="1"/>
</dbReference>
<evidence type="ECO:0000313" key="9">
    <source>
        <dbReference type="EMBL" id="PZA16537.1"/>
    </source>
</evidence>
<dbReference type="NCBIfam" id="TIGR00254">
    <property type="entry name" value="GGDEF"/>
    <property type="match status" value="1"/>
</dbReference>
<dbReference type="InterPro" id="IPR033479">
    <property type="entry name" value="dCache_1"/>
</dbReference>
<evidence type="ECO:0000259" key="7">
    <source>
        <dbReference type="PROSITE" id="PS50885"/>
    </source>
</evidence>
<feature type="domain" description="HAMP" evidence="7">
    <location>
        <begin position="375"/>
        <end position="427"/>
    </location>
</feature>
<dbReference type="Proteomes" id="UP000248259">
    <property type="component" value="Unassembled WGS sequence"/>
</dbReference>
<comment type="caution">
    <text evidence="9">The sequence shown here is derived from an EMBL/GenBank/DDBJ whole genome shotgun (WGS) entry which is preliminary data.</text>
</comment>
<feature type="domain" description="GGDEF" evidence="8">
    <location>
        <begin position="454"/>
        <end position="590"/>
    </location>
</feature>
<dbReference type="InterPro" id="IPR003660">
    <property type="entry name" value="HAMP_dom"/>
</dbReference>
<dbReference type="GO" id="GO:0005886">
    <property type="term" value="C:plasma membrane"/>
    <property type="evidence" value="ECO:0007669"/>
    <property type="project" value="UniProtKB-SubCell"/>
</dbReference>
<dbReference type="RefSeq" id="WP_110524298.1">
    <property type="nucleotide sequence ID" value="NZ_QKOE01000006.1"/>
</dbReference>
<dbReference type="Gene3D" id="6.10.340.10">
    <property type="match status" value="1"/>
</dbReference>
<dbReference type="CDD" id="cd18774">
    <property type="entry name" value="PDC2_HK_sensor"/>
    <property type="match status" value="1"/>
</dbReference>
<evidence type="ECO:0000256" key="4">
    <source>
        <dbReference type="ARBA" id="ARBA00022989"/>
    </source>
</evidence>
<evidence type="ECO:0000256" key="2">
    <source>
        <dbReference type="ARBA" id="ARBA00022475"/>
    </source>
</evidence>
<dbReference type="SUPFAM" id="SSF55073">
    <property type="entry name" value="Nucleotide cyclase"/>
    <property type="match status" value="1"/>
</dbReference>
<dbReference type="PANTHER" id="PTHR46663">
    <property type="entry name" value="DIGUANYLATE CYCLASE DGCT-RELATED"/>
    <property type="match status" value="1"/>
</dbReference>
<comment type="subcellular location">
    <subcellularLocation>
        <location evidence="1">Cell membrane</location>
        <topology evidence="1">Multi-pass membrane protein</topology>
    </subcellularLocation>
</comment>
<evidence type="ECO:0000256" key="3">
    <source>
        <dbReference type="ARBA" id="ARBA00022692"/>
    </source>
</evidence>
<reference evidence="9 10" key="1">
    <citation type="submission" date="2018-06" db="EMBL/GenBank/DDBJ databases">
        <title>Azoarcus communis strain SWub3 genome.</title>
        <authorList>
            <person name="Zorraquino Salvo V."/>
            <person name="Toubiana D."/>
            <person name="Blumwald E."/>
        </authorList>
    </citation>
    <scope>NUCLEOTIDE SEQUENCE [LARGE SCALE GENOMIC DNA]</scope>
    <source>
        <strain evidence="9 10">SWub3</strain>
    </source>
</reference>
<dbReference type="Gene3D" id="3.30.70.270">
    <property type="match status" value="1"/>
</dbReference>
<keyword evidence="3 6" id="KW-0812">Transmembrane</keyword>
<keyword evidence="5 6" id="KW-0472">Membrane</keyword>
<dbReference type="CDD" id="cd01949">
    <property type="entry name" value="GGDEF"/>
    <property type="match status" value="1"/>
</dbReference>
<evidence type="ECO:0000259" key="8">
    <source>
        <dbReference type="PROSITE" id="PS50887"/>
    </source>
</evidence>
<dbReference type="OrthoDB" id="9813903at2"/>
<feature type="transmembrane region" description="Helical" evidence="6">
    <location>
        <begin position="20"/>
        <end position="42"/>
    </location>
</feature>
<dbReference type="InterPro" id="IPR052163">
    <property type="entry name" value="DGC-Regulatory_Protein"/>
</dbReference>
<dbReference type="SUPFAM" id="SSF103190">
    <property type="entry name" value="Sensory domain-like"/>
    <property type="match status" value="1"/>
</dbReference>
<dbReference type="Pfam" id="PF02743">
    <property type="entry name" value="dCache_1"/>
    <property type="match status" value="1"/>
</dbReference>
<dbReference type="Pfam" id="PF00672">
    <property type="entry name" value="HAMP"/>
    <property type="match status" value="1"/>
</dbReference>
<dbReference type="GO" id="GO:0007165">
    <property type="term" value="P:signal transduction"/>
    <property type="evidence" value="ECO:0007669"/>
    <property type="project" value="InterPro"/>
</dbReference>
<protein>
    <submittedName>
        <fullName evidence="9">Sensor domain-containing diguanylate cyclase</fullName>
    </submittedName>
</protein>
<name>A0A323UVS4_9RHOO</name>
<dbReference type="AlphaFoldDB" id="A0A323UVS4"/>
<dbReference type="CDD" id="cd06225">
    <property type="entry name" value="HAMP"/>
    <property type="match status" value="1"/>
</dbReference>
<gene>
    <name evidence="9" type="ORF">DNK49_10415</name>
</gene>
<dbReference type="Gene3D" id="3.30.450.20">
    <property type="entry name" value="PAS domain"/>
    <property type="match status" value="1"/>
</dbReference>
<dbReference type="EMBL" id="QKOE01000006">
    <property type="protein sequence ID" value="PZA16537.1"/>
    <property type="molecule type" value="Genomic_DNA"/>
</dbReference>
<dbReference type="PANTHER" id="PTHR46663:SF2">
    <property type="entry name" value="GGDEF DOMAIN-CONTAINING PROTEIN"/>
    <property type="match status" value="1"/>
</dbReference>
<dbReference type="InterPro" id="IPR043128">
    <property type="entry name" value="Rev_trsase/Diguanyl_cyclase"/>
</dbReference>
<accession>A0A323UVS4</accession>
<evidence type="ECO:0000313" key="10">
    <source>
        <dbReference type="Proteomes" id="UP000248259"/>
    </source>
</evidence>
<keyword evidence="10" id="KW-1185">Reference proteome</keyword>
<keyword evidence="2" id="KW-1003">Cell membrane</keyword>
<sequence length="590" mass="64402">MSTDPAIPAARASHPLSLKLVLIVPYVILVIALAVAVGTLSYSAGSRAVYTVSEHLLLETVGRIAQAVDRHIIGSGAVLESAFPDGMPAPTAIESEFHDLRTRFWIATSLHIDPNNYVYYGNEAGQGLGLYRHSLQDAELRMKLKSDEHRAIYRFSGIDGPLQFERRETKLFDPRTRPWYQDGKRVTGHTWTSVYIDFGTRELVATRARRVLAASGAFEGVVATDVSLRALNDFVGRLEVSPNGIAFIIEQDGNLIASSASPNMASLPDGGSARLKAADSDHTLLRAAYRLVQDRLGAPEATALPRVMTFSDEAGQEIHVAFDRIRDTAGIDWITVVAMPTSDFMAGVTENVTRTVMLAAVAVALAIVIGLRILGWVAGDLRRISEAVRRVGAGDFDVPVGVDRSDEIGQLARSFEAMQTQLRTDKLTGLANREAFLQQLNKRIDLARKDRRNARLAVLFIDLNRFKAINDTYGHDAGDLALQEVAERLRINVRGGDLVARYAGDEFVILLDQVASREAVVHIRRQIEEVLCQPLQVITPEGQEGVGTGGAIGQAIFPEDGDNANDLLKAADRAMYEHKFAGRKSSLTGS</sequence>
<dbReference type="SUPFAM" id="SSF158472">
    <property type="entry name" value="HAMP domain-like"/>
    <property type="match status" value="1"/>
</dbReference>
<feature type="transmembrane region" description="Helical" evidence="6">
    <location>
        <begin position="356"/>
        <end position="379"/>
    </location>
</feature>
<organism evidence="9 10">
    <name type="scientific">Parazoarcus communis SWub3 = DSM 12120</name>
    <dbReference type="NCBI Taxonomy" id="1121029"/>
    <lineage>
        <taxon>Bacteria</taxon>
        <taxon>Pseudomonadati</taxon>
        <taxon>Pseudomonadota</taxon>
        <taxon>Betaproteobacteria</taxon>
        <taxon>Rhodocyclales</taxon>
        <taxon>Zoogloeaceae</taxon>
        <taxon>Parazoarcus</taxon>
    </lineage>
</organism>